<evidence type="ECO:0000313" key="1">
    <source>
        <dbReference type="EMBL" id="CAK9069003.1"/>
    </source>
</evidence>
<keyword evidence="2" id="KW-1185">Reference proteome</keyword>
<proteinExistence type="predicted"/>
<evidence type="ECO:0008006" key="3">
    <source>
        <dbReference type="Google" id="ProtNLM"/>
    </source>
</evidence>
<protein>
    <recommendedName>
        <fullName evidence="3">Fe2OG dioxygenase domain-containing protein</fullName>
    </recommendedName>
</protein>
<dbReference type="Gene3D" id="2.60.120.620">
    <property type="entry name" value="q2cbj1_9rhob like domain"/>
    <property type="match status" value="1"/>
</dbReference>
<name>A0ABP0P054_9DINO</name>
<organism evidence="1 2">
    <name type="scientific">Durusdinium trenchii</name>
    <dbReference type="NCBI Taxonomy" id="1381693"/>
    <lineage>
        <taxon>Eukaryota</taxon>
        <taxon>Sar</taxon>
        <taxon>Alveolata</taxon>
        <taxon>Dinophyceae</taxon>
        <taxon>Suessiales</taxon>
        <taxon>Symbiodiniaceae</taxon>
        <taxon>Durusdinium</taxon>
    </lineage>
</organism>
<accession>A0ABP0P054</accession>
<comment type="caution">
    <text evidence="1">The sequence shown here is derived from an EMBL/GenBank/DDBJ whole genome shotgun (WGS) entry which is preliminary data.</text>
</comment>
<dbReference type="EMBL" id="CAXAMN010022395">
    <property type="protein sequence ID" value="CAK9069003.1"/>
    <property type="molecule type" value="Genomic_DNA"/>
</dbReference>
<sequence length="316" mass="35851">MARFEGRQNEGHMVVGHDAGVSSAPFAACRVPATRAHLSKDSLRIDMEIQFPKKEKKKAKAWSAAKRNTGSMLSHIFTEQKYPEPVYFQSVDCVGIPHFLSPKECRKIIDFAEAQGFSRQNRHRVLNMMWSDLIDPFLVEALWQVCGLGWFLRKLTIDGEVPCGLNDVVRIQKFGPGGVFGKHTDQPVRRADGRNSKYSLRIFLNGKEDEAFEGGLSAFHVAFRPKPVVFEPEAGLALIYPQGEFCQVQEELEVWTDATPFRDGYKYSDLVEKLLNKEPEGDLGKGRNPAWRKEKKMTAISWLRPLCNRRVEGPVL</sequence>
<dbReference type="Proteomes" id="UP001642484">
    <property type="component" value="Unassembled WGS sequence"/>
</dbReference>
<gene>
    <name evidence="1" type="ORF">CCMP2556_LOCUS33913</name>
</gene>
<evidence type="ECO:0000313" key="2">
    <source>
        <dbReference type="Proteomes" id="UP001642484"/>
    </source>
</evidence>
<reference evidence="1 2" key="1">
    <citation type="submission" date="2024-02" db="EMBL/GenBank/DDBJ databases">
        <authorList>
            <person name="Chen Y."/>
            <person name="Shah S."/>
            <person name="Dougan E. K."/>
            <person name="Thang M."/>
            <person name="Chan C."/>
        </authorList>
    </citation>
    <scope>NUCLEOTIDE SEQUENCE [LARGE SCALE GENOMIC DNA]</scope>
</reference>